<sequence>MGNDIQRVQQLGDSIRQLREDMDALSKIAPQVEKMIALSSTLESTTKNINENMSKVSKTVSDVDEKVKKAKEIMDKIPGGNKLQSFF</sequence>
<dbReference type="EMBL" id="CAJJDM010000036">
    <property type="protein sequence ID" value="CAD8065557.1"/>
    <property type="molecule type" value="Genomic_DNA"/>
</dbReference>
<gene>
    <name evidence="1" type="ORF">PPRIM_AZ9-3.1.T0370332</name>
    <name evidence="2" type="ORF">PPRIM_AZ9-3.1.T1420002</name>
</gene>
<evidence type="ECO:0000313" key="2">
    <source>
        <dbReference type="EMBL" id="CAD8109821.1"/>
    </source>
</evidence>
<dbReference type="Proteomes" id="UP000688137">
    <property type="component" value="Unassembled WGS sequence"/>
</dbReference>
<protein>
    <submittedName>
        <fullName evidence="2">Uncharacterized protein</fullName>
    </submittedName>
</protein>
<proteinExistence type="predicted"/>
<dbReference type="EMBL" id="CAJJDM010000146">
    <property type="protein sequence ID" value="CAD8109821.1"/>
    <property type="molecule type" value="Genomic_DNA"/>
</dbReference>
<reference evidence="2" key="1">
    <citation type="submission" date="2021-01" db="EMBL/GenBank/DDBJ databases">
        <authorList>
            <consortium name="Genoscope - CEA"/>
            <person name="William W."/>
        </authorList>
    </citation>
    <scope>NUCLEOTIDE SEQUENCE</scope>
</reference>
<name>A0A8S1Q4U4_PARPR</name>
<keyword evidence="3" id="KW-1185">Reference proteome</keyword>
<evidence type="ECO:0000313" key="3">
    <source>
        <dbReference type="Proteomes" id="UP000688137"/>
    </source>
</evidence>
<comment type="caution">
    <text evidence="2">The sequence shown here is derived from an EMBL/GenBank/DDBJ whole genome shotgun (WGS) entry which is preliminary data.</text>
</comment>
<dbReference type="AlphaFoldDB" id="A0A8S1Q4U4"/>
<organism evidence="2 3">
    <name type="scientific">Paramecium primaurelia</name>
    <dbReference type="NCBI Taxonomy" id="5886"/>
    <lineage>
        <taxon>Eukaryota</taxon>
        <taxon>Sar</taxon>
        <taxon>Alveolata</taxon>
        <taxon>Ciliophora</taxon>
        <taxon>Intramacronucleata</taxon>
        <taxon>Oligohymenophorea</taxon>
        <taxon>Peniculida</taxon>
        <taxon>Parameciidae</taxon>
        <taxon>Paramecium</taxon>
    </lineage>
</organism>
<accession>A0A8S1Q4U4</accession>
<evidence type="ECO:0000313" key="1">
    <source>
        <dbReference type="EMBL" id="CAD8065557.1"/>
    </source>
</evidence>